<evidence type="ECO:0000313" key="1">
    <source>
        <dbReference type="EMBL" id="AFZ48592.1"/>
    </source>
</evidence>
<dbReference type="Pfam" id="PF04134">
    <property type="entry name" value="DCC1-like"/>
    <property type="match status" value="1"/>
</dbReference>
<evidence type="ECO:0000313" key="2">
    <source>
        <dbReference type="Proteomes" id="UP000010483"/>
    </source>
</evidence>
<dbReference type="GO" id="GO:0015035">
    <property type="term" value="F:protein-disulfide reductase activity"/>
    <property type="evidence" value="ECO:0007669"/>
    <property type="project" value="InterPro"/>
</dbReference>
<dbReference type="eggNOG" id="COG3011">
    <property type="taxonomic scope" value="Bacteria"/>
</dbReference>
<dbReference type="KEGG" id="csn:Cyast_2649"/>
<proteinExistence type="predicted"/>
<gene>
    <name evidence="1" type="ordered locus">Cyast_2649</name>
</gene>
<keyword evidence="2" id="KW-1185">Reference proteome</keyword>
<dbReference type="InterPro" id="IPR044691">
    <property type="entry name" value="DCC1_Trx"/>
</dbReference>
<dbReference type="PANTHER" id="PTHR34290">
    <property type="entry name" value="SI:CH73-390P7.2"/>
    <property type="match status" value="1"/>
</dbReference>
<dbReference type="AlphaFoldDB" id="K9YQ43"/>
<dbReference type="STRING" id="292563.Cyast_2649"/>
<dbReference type="HOGENOM" id="CLU_086500_2_0_3"/>
<sequence length="150" mass="17038">MSNNNPNPSYEIKLLYDGECPFCVKEVNFLKKKDNGRGKVAFVDIASPHYLPSENQGIDYATAMGRIHAILADGTVIKNVEVFRRVYETLGMGWIYAITKIPVIGWFADQVYGIWAKYRLQLSGRPSLAKIIQEKENAFCIDTHPLNQRL</sequence>
<reference evidence="2" key="1">
    <citation type="journal article" date="2013" name="Proc. Natl. Acad. Sci. U.S.A.">
        <title>Improving the coverage of the cyanobacterial phylum using diversity-driven genome sequencing.</title>
        <authorList>
            <person name="Shih P.M."/>
            <person name="Wu D."/>
            <person name="Latifi A."/>
            <person name="Axen S.D."/>
            <person name="Fewer D.P."/>
            <person name="Talla E."/>
            <person name="Calteau A."/>
            <person name="Cai F."/>
            <person name="Tandeau de Marsac N."/>
            <person name="Rippka R."/>
            <person name="Herdman M."/>
            <person name="Sivonen K."/>
            <person name="Coursin T."/>
            <person name="Laurent T."/>
            <person name="Goodwin L."/>
            <person name="Nolan M."/>
            <person name="Davenport K.W."/>
            <person name="Han C.S."/>
            <person name="Rubin E.M."/>
            <person name="Eisen J.A."/>
            <person name="Woyke T."/>
            <person name="Gugger M."/>
            <person name="Kerfeld C.A."/>
        </authorList>
    </citation>
    <scope>NUCLEOTIDE SEQUENCE [LARGE SCALE GENOMIC DNA]</scope>
    <source>
        <strain evidence="2">ATCC 29140 / PCC 7202</strain>
    </source>
</reference>
<dbReference type="Proteomes" id="UP000010483">
    <property type="component" value="Chromosome"/>
</dbReference>
<protein>
    <submittedName>
        <fullName evidence="1">Thiol-disulfide oxidoreductase DCC</fullName>
    </submittedName>
</protein>
<name>K9YQ43_CYASC</name>
<dbReference type="BioCyc" id="CSTA292563:G1353-2654-MONOMER"/>
<accession>K9YQ43</accession>
<dbReference type="EMBL" id="CP003940">
    <property type="protein sequence ID" value="AFZ48592.1"/>
    <property type="molecule type" value="Genomic_DNA"/>
</dbReference>
<dbReference type="PANTHER" id="PTHR34290:SF2">
    <property type="entry name" value="OS04G0668800 PROTEIN"/>
    <property type="match status" value="1"/>
</dbReference>
<dbReference type="PATRIC" id="fig|292563.3.peg.2768"/>
<organism evidence="1 2">
    <name type="scientific">Cyanobacterium stanieri (strain ATCC 29140 / PCC 7202)</name>
    <dbReference type="NCBI Taxonomy" id="292563"/>
    <lineage>
        <taxon>Bacteria</taxon>
        <taxon>Bacillati</taxon>
        <taxon>Cyanobacteriota</taxon>
        <taxon>Cyanophyceae</taxon>
        <taxon>Oscillatoriophycideae</taxon>
        <taxon>Chroococcales</taxon>
        <taxon>Geminocystaceae</taxon>
        <taxon>Cyanobacterium</taxon>
    </lineage>
</organism>
<dbReference type="InterPro" id="IPR007263">
    <property type="entry name" value="DCC1-like"/>
</dbReference>